<feature type="region of interest" description="Disordered" evidence="1">
    <location>
        <begin position="1369"/>
        <end position="1444"/>
    </location>
</feature>
<dbReference type="PANTHER" id="PTHR32387:SF0">
    <property type="entry name" value="PROTEIN NO VEIN"/>
    <property type="match status" value="1"/>
</dbReference>
<protein>
    <recommendedName>
        <fullName evidence="4">Protein NO VEIN C-terminal domain-containing protein</fullName>
    </recommendedName>
</protein>
<dbReference type="OrthoDB" id="1262810at2759"/>
<dbReference type="SUPFAM" id="SSF55874">
    <property type="entry name" value="ATPase domain of HSP90 chaperone/DNA topoisomerase II/histidine kinase"/>
    <property type="match status" value="1"/>
</dbReference>
<name>A0A8E2DYD2_9PEZI</name>
<dbReference type="EMBL" id="KV745638">
    <property type="protein sequence ID" value="OCK73843.1"/>
    <property type="molecule type" value="Genomic_DNA"/>
</dbReference>
<gene>
    <name evidence="2" type="ORF">K432DRAFT_364328</name>
</gene>
<dbReference type="PANTHER" id="PTHR32387">
    <property type="entry name" value="WU:FJ29H11"/>
    <property type="match status" value="1"/>
</dbReference>
<reference evidence="2 3" key="1">
    <citation type="journal article" date="2016" name="Nat. Commun.">
        <title>Ectomycorrhizal ecology is imprinted in the genome of the dominant symbiotic fungus Cenococcum geophilum.</title>
        <authorList>
            <consortium name="DOE Joint Genome Institute"/>
            <person name="Peter M."/>
            <person name="Kohler A."/>
            <person name="Ohm R.A."/>
            <person name="Kuo A."/>
            <person name="Krutzmann J."/>
            <person name="Morin E."/>
            <person name="Arend M."/>
            <person name="Barry K.W."/>
            <person name="Binder M."/>
            <person name="Choi C."/>
            <person name="Clum A."/>
            <person name="Copeland A."/>
            <person name="Grisel N."/>
            <person name="Haridas S."/>
            <person name="Kipfer T."/>
            <person name="LaButti K."/>
            <person name="Lindquist E."/>
            <person name="Lipzen A."/>
            <person name="Maire R."/>
            <person name="Meier B."/>
            <person name="Mihaltcheva S."/>
            <person name="Molinier V."/>
            <person name="Murat C."/>
            <person name="Poggeler S."/>
            <person name="Quandt C.A."/>
            <person name="Sperisen C."/>
            <person name="Tritt A."/>
            <person name="Tisserant E."/>
            <person name="Crous P.W."/>
            <person name="Henrissat B."/>
            <person name="Nehls U."/>
            <person name="Egli S."/>
            <person name="Spatafora J.W."/>
            <person name="Grigoriev I.V."/>
            <person name="Martin F.M."/>
        </authorList>
    </citation>
    <scope>NUCLEOTIDE SEQUENCE [LARGE SCALE GENOMIC DNA]</scope>
    <source>
        <strain evidence="2 3">CBS 459.81</strain>
    </source>
</reference>
<sequence length="1701" mass="192477">MSAVAGQVFKRALAREAVEKIAGNRGYISEDDLAQMPSEVRQRVIQAMFNKDQIIASSVVTPAQNLYTSNARFVFELLQNADDNHYSRARAAGAAPFLSFQVHSQRIVVECNEDGFTTKNLEAICNVGKSSKTGAQGYIGEKGIGFKSVFMAAWKVHIQSADFSFYFQHRHGDSGMGMISPVWQEPEEDLASPLTRITLFLHESGDAAMLQAQRETIFQQFRELHDTVLLFLKNLEQIDVKFYDDGGSCTSSTSYSIQVLQDSTNRLCLQKVSITNGNTEESKKYFHVTKHIATNLAKNENRTYSEAQEIMRAYATAEVVLAFPLTESSVPIIESQETFAFLPVRNVGFKADFVTQANRQDIVTTSERNLGLVDGIADAFIKAVLQFCEHSTLQYQWMRYLPQDGDYPWNGFWKKLVSQIENRLSRTPVLRPRSQGPLRLIRELGQSSNLVLDKNQQPLFDDIQPEVYLSKFYEAEDLGKLRNYGLKYILMDKIIQRVAADLKRSTSRMKSPITDDDWHSRASRLLLFPFREGRRGLIHELKEMELLPTSRGWKSATREIILPLYFPEANGAAIPTDLPVSLIDSTAAKNPDRRKLFTLLGVTTASVETIRRMIFQKYTSGEMAKSLFPSSRYFGFLSSQSHLKFLYLTHIELSVCRPDYGELGIYTQDESLVRPNEVDVYISNNHPYSAHELLRQTNAGTEPGSGAPGFAVSFLREEYLQEIQSQPNYHNLTLLDWLYSCLGIRRHLRLISNGSLTDICKYVAEHRPEKFLGTLQYHWQLEKQAILGSDDIVETLRNIEVLCQGDEMHNLSKTYLPLPELKQCCARFVEEGESFPFLKLEASLSQANLSEWMFLHSAFGVRSRDDVDMYLTILVKISKNKWGDMFKRVARVFDLYQVLHAKYLESEKSFRDNFLVLLPGDRVTRYPWAAPETCRWDAPPDMRSRHPLGSFYDNYFRGSETNKSTLTQFFRGTLGIRDCTCFDFVDELKELKQTNCSDFDMIKGLYGHLDRMKSKVTAYEKEKQDFEDNALIFVPAGGDHGWHKASPCLWSSATQIRGKITISDHYASMKTFFVDFLGIATLSLRMVYDELKEMGASDRTTVTEVKETLWAFNSFLSAEKELPKPEPILNGRLFPVRYPDGHTELRSAETPFAIVDRKPLGDAFRGKAKLLDFTLDEVRRLKPFLQWARLEPSYLSTAVKEVSALEGDGQVPISSPERDIRKKAHALFRVAVHFESRRANNNDRSLYDILKGANVLETDGISSELHLSQGDQIYIVQAARSELHIQEDQSGLKVYVPRDASSQEVCYYSKLPRGLVEWMMTDEPSQTQRKVDETAVRVVNSVLNARKSALPRILESEGITGVYFADEEDEEDKGAMGHAGRPPTAQLPKPTTPLQASGLASVPVTPSPRSDGEALSYETPISSIPSIASPQTNHSGNTKETRLIPRVSQSAPVLAVNGMGVDVDAGYVRLLEKILNAARRAVFPSRGSFNLSELLRALPEDGRGDGSVFDDPGGFFLNSQIERDKKIGAAGELFAFELLSRLHPPLPSFSRDNWQSTIRRCVAIHPEYYNLAAWNGHETAGIAYHDSDGVLTGILIDKGYLSSDTWSSRRPQYFIEVKSTPGPCETPFLMSKRQYQMMKDRSNGESGSENPDSIYVIFRVFNLSKESVDFRIYVDPEVMRERMDLVFKEEAWSVVPATVRT</sequence>
<proteinExistence type="predicted"/>
<evidence type="ECO:0000313" key="3">
    <source>
        <dbReference type="Proteomes" id="UP000250266"/>
    </source>
</evidence>
<evidence type="ECO:0000313" key="2">
    <source>
        <dbReference type="EMBL" id="OCK73843.1"/>
    </source>
</evidence>
<dbReference type="InterPro" id="IPR036890">
    <property type="entry name" value="HATPase_C_sf"/>
</dbReference>
<organism evidence="2 3">
    <name type="scientific">Lepidopterella palustris CBS 459.81</name>
    <dbReference type="NCBI Taxonomy" id="1314670"/>
    <lineage>
        <taxon>Eukaryota</taxon>
        <taxon>Fungi</taxon>
        <taxon>Dikarya</taxon>
        <taxon>Ascomycota</taxon>
        <taxon>Pezizomycotina</taxon>
        <taxon>Dothideomycetes</taxon>
        <taxon>Pleosporomycetidae</taxon>
        <taxon>Mytilinidiales</taxon>
        <taxon>Argynnaceae</taxon>
        <taxon>Lepidopterella</taxon>
    </lineage>
</organism>
<keyword evidence="3" id="KW-1185">Reference proteome</keyword>
<accession>A0A8E2DYD2</accession>
<evidence type="ECO:0000256" key="1">
    <source>
        <dbReference type="SAM" id="MobiDB-lite"/>
    </source>
</evidence>
<dbReference type="Gene3D" id="3.30.565.10">
    <property type="entry name" value="Histidine kinase-like ATPase, C-terminal domain"/>
    <property type="match status" value="1"/>
</dbReference>
<feature type="compositionally biased region" description="Low complexity" evidence="1">
    <location>
        <begin position="1420"/>
        <end position="1430"/>
    </location>
</feature>
<dbReference type="Proteomes" id="UP000250266">
    <property type="component" value="Unassembled WGS sequence"/>
</dbReference>
<dbReference type="InterPro" id="IPR052957">
    <property type="entry name" value="Auxin_embryo_med"/>
</dbReference>
<evidence type="ECO:0008006" key="4">
    <source>
        <dbReference type="Google" id="ProtNLM"/>
    </source>
</evidence>
<dbReference type="NCBIfam" id="NF047352">
    <property type="entry name" value="P_loop_sacsin"/>
    <property type="match status" value="1"/>
</dbReference>